<proteinExistence type="predicted"/>
<accession>A0AAV2FY32</accession>
<dbReference type="AlphaFoldDB" id="A0AAV2FY32"/>
<sequence length="84" mass="9151">MGEADGRTYLLLRRARTAGDWRRADGDGEWRRSGRLGLTATWEAADGDGGRSATAWQRGPAGRRRGAWGGGSLCCWGREVEEGK</sequence>
<protein>
    <submittedName>
        <fullName evidence="2">Uncharacterized protein</fullName>
    </submittedName>
</protein>
<dbReference type="Proteomes" id="UP001497516">
    <property type="component" value="Chromosome 7"/>
</dbReference>
<organism evidence="2 3">
    <name type="scientific">Linum trigynum</name>
    <dbReference type="NCBI Taxonomy" id="586398"/>
    <lineage>
        <taxon>Eukaryota</taxon>
        <taxon>Viridiplantae</taxon>
        <taxon>Streptophyta</taxon>
        <taxon>Embryophyta</taxon>
        <taxon>Tracheophyta</taxon>
        <taxon>Spermatophyta</taxon>
        <taxon>Magnoliopsida</taxon>
        <taxon>eudicotyledons</taxon>
        <taxon>Gunneridae</taxon>
        <taxon>Pentapetalae</taxon>
        <taxon>rosids</taxon>
        <taxon>fabids</taxon>
        <taxon>Malpighiales</taxon>
        <taxon>Linaceae</taxon>
        <taxon>Linum</taxon>
    </lineage>
</organism>
<reference evidence="2 3" key="1">
    <citation type="submission" date="2024-04" db="EMBL/GenBank/DDBJ databases">
        <authorList>
            <person name="Fracassetti M."/>
        </authorList>
    </citation>
    <scope>NUCLEOTIDE SEQUENCE [LARGE SCALE GENOMIC DNA]</scope>
</reference>
<feature type="region of interest" description="Disordered" evidence="1">
    <location>
        <begin position="44"/>
        <end position="66"/>
    </location>
</feature>
<evidence type="ECO:0000256" key="1">
    <source>
        <dbReference type="SAM" id="MobiDB-lite"/>
    </source>
</evidence>
<evidence type="ECO:0000313" key="2">
    <source>
        <dbReference type="EMBL" id="CAL1402864.1"/>
    </source>
</evidence>
<keyword evidence="3" id="KW-1185">Reference proteome</keyword>
<evidence type="ECO:0000313" key="3">
    <source>
        <dbReference type="Proteomes" id="UP001497516"/>
    </source>
</evidence>
<name>A0AAV2FY32_9ROSI</name>
<dbReference type="EMBL" id="OZ034820">
    <property type="protein sequence ID" value="CAL1402864.1"/>
    <property type="molecule type" value="Genomic_DNA"/>
</dbReference>
<gene>
    <name evidence="2" type="ORF">LTRI10_LOCUS42834</name>
</gene>